<feature type="domain" description="Glycoside hydrolase family 65 C-terminal" evidence="7">
    <location>
        <begin position="704"/>
        <end position="765"/>
    </location>
</feature>
<dbReference type="Proteomes" id="UP000068447">
    <property type="component" value="Chromosome"/>
</dbReference>
<gene>
    <name evidence="9" type="ORF">AT746_03190</name>
</gene>
<dbReference type="InterPro" id="IPR005196">
    <property type="entry name" value="Glyco_hydro_65_N"/>
</dbReference>
<evidence type="ECO:0008006" key="11">
    <source>
        <dbReference type="Google" id="ProtNLM"/>
    </source>
</evidence>
<evidence type="ECO:0000259" key="7">
    <source>
        <dbReference type="Pfam" id="PF03633"/>
    </source>
</evidence>
<dbReference type="AlphaFoldDB" id="A0A0U3AWU9"/>
<dbReference type="OrthoDB" id="9816160at2"/>
<evidence type="ECO:0000259" key="6">
    <source>
        <dbReference type="Pfam" id="PF03632"/>
    </source>
</evidence>
<dbReference type="SUPFAM" id="SSF74650">
    <property type="entry name" value="Galactose mutarotase-like"/>
    <property type="match status" value="1"/>
</dbReference>
<dbReference type="Gene3D" id="2.70.98.40">
    <property type="entry name" value="Glycoside hydrolase, family 65, N-terminal domain"/>
    <property type="match status" value="1"/>
</dbReference>
<evidence type="ECO:0000256" key="1">
    <source>
        <dbReference type="ARBA" id="ARBA00006768"/>
    </source>
</evidence>
<organism evidence="9 10">
    <name type="scientific">Lacimicrobium alkaliphilum</name>
    <dbReference type="NCBI Taxonomy" id="1526571"/>
    <lineage>
        <taxon>Bacteria</taxon>
        <taxon>Pseudomonadati</taxon>
        <taxon>Pseudomonadota</taxon>
        <taxon>Gammaproteobacteria</taxon>
        <taxon>Alteromonadales</taxon>
        <taxon>Alteromonadaceae</taxon>
        <taxon>Lacimicrobium</taxon>
    </lineage>
</organism>
<evidence type="ECO:0000256" key="4">
    <source>
        <dbReference type="PIRSR" id="PIRSR036289-50"/>
    </source>
</evidence>
<dbReference type="InterPro" id="IPR005195">
    <property type="entry name" value="Glyco_hydro_65_M"/>
</dbReference>
<reference evidence="9 10" key="1">
    <citation type="submission" date="2015-12" db="EMBL/GenBank/DDBJ databases">
        <title>Complete genome of Lacimicrobium alkaliphilum KCTC 32984.</title>
        <authorList>
            <person name="Kim S.-G."/>
            <person name="Lee Y.-J."/>
        </authorList>
    </citation>
    <scope>NUCLEOTIDE SEQUENCE [LARGE SCALE GENOMIC DNA]</scope>
    <source>
        <strain evidence="9 10">YelD216</strain>
    </source>
</reference>
<dbReference type="GO" id="GO:0004553">
    <property type="term" value="F:hydrolase activity, hydrolyzing O-glycosyl compounds"/>
    <property type="evidence" value="ECO:0007669"/>
    <property type="project" value="TreeGrafter"/>
</dbReference>
<dbReference type="Pfam" id="PF03633">
    <property type="entry name" value="Glyco_hydro_65C"/>
    <property type="match status" value="1"/>
</dbReference>
<dbReference type="GO" id="GO:0030246">
    <property type="term" value="F:carbohydrate binding"/>
    <property type="evidence" value="ECO:0007669"/>
    <property type="project" value="InterPro"/>
</dbReference>
<dbReference type="GO" id="GO:0005975">
    <property type="term" value="P:carbohydrate metabolic process"/>
    <property type="evidence" value="ECO:0007669"/>
    <property type="project" value="InterPro"/>
</dbReference>
<keyword evidence="3" id="KW-0808">Transferase</keyword>
<proteinExistence type="inferred from homology"/>
<feature type="binding site" evidence="5">
    <location>
        <begin position="607"/>
        <end position="608"/>
    </location>
    <ligand>
        <name>substrate</name>
    </ligand>
</feature>
<evidence type="ECO:0000256" key="2">
    <source>
        <dbReference type="ARBA" id="ARBA00022676"/>
    </source>
</evidence>
<dbReference type="Pfam" id="PF03636">
    <property type="entry name" value="Glyco_hydro_65N"/>
    <property type="match status" value="1"/>
</dbReference>
<evidence type="ECO:0000259" key="8">
    <source>
        <dbReference type="Pfam" id="PF03636"/>
    </source>
</evidence>
<feature type="domain" description="Glycoside hydrolase family 65 central catalytic" evidence="6">
    <location>
        <begin position="331"/>
        <end position="695"/>
    </location>
</feature>
<name>A0A0U3AWU9_9ALTE</name>
<feature type="active site" description="Proton donor" evidence="4">
    <location>
        <position position="495"/>
    </location>
</feature>
<dbReference type="InterPro" id="IPR005194">
    <property type="entry name" value="Glyco_hydro_65_C"/>
</dbReference>
<dbReference type="InterPro" id="IPR012341">
    <property type="entry name" value="6hp_glycosidase-like_sf"/>
</dbReference>
<sequence length="781" mass="88316">MQPRGTDYLFAPEPWQLTSTQTDSSNSMLEETLFALANGYLGTRGTLEEGHDGKGTSCEGTYLNGVYHAEPITYGEVAYGYASHNQKMLQVPNGKVMQFSLDGQKVSFSSAQSGRRWLNFKDASFNRDMRWQSESGKQISVTSRRFASLAHPNLLALRSYITAENFCGRISLSSAVDADYSFSANKADPRAGQLNMADSLTLQKSTVQNQQIQLLHKVNNSPFAIGTSVSHQLSHTPLSVREIHSDPCPALEYEFDLQQGETLVIDKYILYHHNSDQDFAAIETALKQDMQEVRSQGWQSLLDQHSSKVTAFWQSSDVEIEGDAGLQQGIRFNLLHLFMSAGKDGRSNMGAKGLTGHGYDGHYFWDTEIYILSFLSATNPDIARKCLEFRYHTLDGARKRARQMSHKTGALYPWRTIGGDECSAFFPAGTAQYHINAAIAHALRNYYQASGDWQFMQDCGAEMLFETARLWLDLGHFNPRKNGLFCIDGVTGPDEYTAIVNNNFYTNAMARAHLQFAVQVADKLKQETPHAFSALCDKLALNMEEISAWRQAAEKMYLPYDNNLSISKQDDSFLDKKPWDFANTPADHYPLLLHYHPLVIYRHQVLKQADVILAMYLLDDAFSKDLKKRNLDYYEPLTTHDSTLSSCIHSIEFAETGQYQKAYEFFKDTVRMDIDNRHGNTEYGIHTACMAGSWMGIVNGFGGLRIRNQQLHFEPHLPANWQSFSFHLNCLGRRLKISVARQHCHYHLLEGENISIFHHGQAVELALQQSITLETQAEKQP</sequence>
<dbReference type="EMBL" id="CP013650">
    <property type="protein sequence ID" value="ALS97376.1"/>
    <property type="molecule type" value="Genomic_DNA"/>
</dbReference>
<keyword evidence="2" id="KW-0328">Glycosyltransferase</keyword>
<dbReference type="PANTHER" id="PTHR11051">
    <property type="entry name" value="GLYCOSYL HYDROLASE-RELATED"/>
    <property type="match status" value="1"/>
</dbReference>
<dbReference type="STRING" id="1526571.AT746_03190"/>
<comment type="similarity">
    <text evidence="1">Belongs to the glycosyl hydrolase 65 family.</text>
</comment>
<dbReference type="InterPro" id="IPR008928">
    <property type="entry name" value="6-hairpin_glycosidase_sf"/>
</dbReference>
<dbReference type="InterPro" id="IPR017045">
    <property type="entry name" value="Malt_Pase/Glycosyl_Hdrlase"/>
</dbReference>
<feature type="domain" description="Glycoside hydrolase family 65 N-terminal" evidence="8">
    <location>
        <begin position="19"/>
        <end position="273"/>
    </location>
</feature>
<dbReference type="PANTHER" id="PTHR11051:SF8">
    <property type="entry name" value="PROTEIN-GLUCOSYLGALACTOSYLHYDROXYLYSINE GLUCOSIDASE"/>
    <property type="match status" value="1"/>
</dbReference>
<protein>
    <recommendedName>
        <fullName evidence="11">Maltose phosphorylase</fullName>
    </recommendedName>
</protein>
<dbReference type="InterPro" id="IPR037018">
    <property type="entry name" value="GH65_N"/>
</dbReference>
<dbReference type="RefSeq" id="WP_062476331.1">
    <property type="nucleotide sequence ID" value="NZ_CP013650.1"/>
</dbReference>
<keyword evidence="10" id="KW-1185">Reference proteome</keyword>
<dbReference type="SUPFAM" id="SSF48208">
    <property type="entry name" value="Six-hairpin glycosidases"/>
    <property type="match status" value="1"/>
</dbReference>
<evidence type="ECO:0000256" key="5">
    <source>
        <dbReference type="PIRSR" id="PIRSR036289-51"/>
    </source>
</evidence>
<dbReference type="InterPro" id="IPR011013">
    <property type="entry name" value="Gal_mutarotase_sf_dom"/>
</dbReference>
<feature type="binding site" evidence="5">
    <location>
        <begin position="365"/>
        <end position="366"/>
    </location>
    <ligand>
        <name>substrate</name>
    </ligand>
</feature>
<dbReference type="PIRSF" id="PIRSF036289">
    <property type="entry name" value="Glycosyl_hydrolase_malt_phosph"/>
    <property type="match status" value="1"/>
</dbReference>
<evidence type="ECO:0000256" key="3">
    <source>
        <dbReference type="ARBA" id="ARBA00022679"/>
    </source>
</evidence>
<dbReference type="KEGG" id="lal:AT746_03190"/>
<evidence type="ECO:0000313" key="10">
    <source>
        <dbReference type="Proteomes" id="UP000068447"/>
    </source>
</evidence>
<evidence type="ECO:0000313" key="9">
    <source>
        <dbReference type="EMBL" id="ALS97376.1"/>
    </source>
</evidence>
<dbReference type="Gene3D" id="2.60.420.10">
    <property type="entry name" value="Maltose phosphorylase, domain 3"/>
    <property type="match status" value="1"/>
</dbReference>
<dbReference type="GO" id="GO:0016757">
    <property type="term" value="F:glycosyltransferase activity"/>
    <property type="evidence" value="ECO:0007669"/>
    <property type="project" value="UniProtKB-KW"/>
</dbReference>
<dbReference type="Gene3D" id="1.50.10.10">
    <property type="match status" value="1"/>
</dbReference>
<accession>A0A0U3AWU9</accession>
<dbReference type="Pfam" id="PF03632">
    <property type="entry name" value="Glyco_hydro_65m"/>
    <property type="match status" value="1"/>
</dbReference>